<proteinExistence type="predicted"/>
<evidence type="ECO:0000313" key="5">
    <source>
        <dbReference type="Proteomes" id="UP000005938"/>
    </source>
</evidence>
<dbReference type="Pfam" id="PF00583">
    <property type="entry name" value="Acetyltransf_1"/>
    <property type="match status" value="1"/>
</dbReference>
<dbReference type="PANTHER" id="PTHR10545">
    <property type="entry name" value="DIAMINE N-ACETYLTRANSFERASE"/>
    <property type="match status" value="1"/>
</dbReference>
<dbReference type="Proteomes" id="UP000005938">
    <property type="component" value="Unassembled WGS sequence"/>
</dbReference>
<keyword evidence="1 4" id="KW-0808">Transferase</keyword>
<dbReference type="SUPFAM" id="SSF55729">
    <property type="entry name" value="Acyl-CoA N-acyltransferases (Nat)"/>
    <property type="match status" value="1"/>
</dbReference>
<evidence type="ECO:0000313" key="4">
    <source>
        <dbReference type="EMBL" id="EID75743.1"/>
    </source>
</evidence>
<feature type="domain" description="N-acetyltransferase" evidence="3">
    <location>
        <begin position="3"/>
        <end position="141"/>
    </location>
</feature>
<accession>I0WH77</accession>
<keyword evidence="2" id="KW-0012">Acyltransferase</keyword>
<dbReference type="OrthoDB" id="9789603at2"/>
<dbReference type="PATRIC" id="fig|946077.3.peg.1219"/>
<dbReference type="PANTHER" id="PTHR10545:SF29">
    <property type="entry name" value="GH14572P-RELATED"/>
    <property type="match status" value="1"/>
</dbReference>
<comment type="caution">
    <text evidence="4">The sequence shown here is derived from an EMBL/GenBank/DDBJ whole genome shotgun (WGS) entry which is preliminary data.</text>
</comment>
<dbReference type="STRING" id="946077.W5A_05993"/>
<name>I0WH77_9FLAO</name>
<evidence type="ECO:0000256" key="2">
    <source>
        <dbReference type="ARBA" id="ARBA00023315"/>
    </source>
</evidence>
<gene>
    <name evidence="4" type="ORF">W5A_05993</name>
</gene>
<dbReference type="GO" id="GO:0008080">
    <property type="term" value="F:N-acetyltransferase activity"/>
    <property type="evidence" value="ECO:0007669"/>
    <property type="project" value="TreeGrafter"/>
</dbReference>
<organism evidence="4 5">
    <name type="scientific">Imtechella halotolerans K1</name>
    <dbReference type="NCBI Taxonomy" id="946077"/>
    <lineage>
        <taxon>Bacteria</taxon>
        <taxon>Pseudomonadati</taxon>
        <taxon>Bacteroidota</taxon>
        <taxon>Flavobacteriia</taxon>
        <taxon>Flavobacteriales</taxon>
        <taxon>Flavobacteriaceae</taxon>
        <taxon>Imtechella</taxon>
    </lineage>
</organism>
<evidence type="ECO:0000259" key="3">
    <source>
        <dbReference type="PROSITE" id="PS51186"/>
    </source>
</evidence>
<dbReference type="CDD" id="cd04301">
    <property type="entry name" value="NAT_SF"/>
    <property type="match status" value="1"/>
</dbReference>
<evidence type="ECO:0000256" key="1">
    <source>
        <dbReference type="ARBA" id="ARBA00022679"/>
    </source>
</evidence>
<dbReference type="EMBL" id="AJJU01000004">
    <property type="protein sequence ID" value="EID75743.1"/>
    <property type="molecule type" value="Genomic_DNA"/>
</dbReference>
<dbReference type="InterPro" id="IPR000182">
    <property type="entry name" value="GNAT_dom"/>
</dbReference>
<dbReference type="AlphaFoldDB" id="I0WH77"/>
<reference evidence="4 5" key="1">
    <citation type="journal article" date="2012" name="J. Bacteriol.">
        <title>Genome Sequence of the Halotolerant Bacterium Imtechella halotolerans K1T.</title>
        <authorList>
            <person name="Kumar S."/>
            <person name="Vikram S."/>
            <person name="Subramanian S."/>
            <person name="Raghava G.P."/>
            <person name="Pinnaka A.K."/>
        </authorList>
    </citation>
    <scope>NUCLEOTIDE SEQUENCE [LARGE SCALE GENOMIC DNA]</scope>
    <source>
        <strain evidence="4 5">K1</strain>
    </source>
</reference>
<keyword evidence="5" id="KW-1185">Reference proteome</keyword>
<dbReference type="RefSeq" id="WP_008238443.1">
    <property type="nucleotide sequence ID" value="NZ_AJJU01000004.1"/>
</dbReference>
<dbReference type="PROSITE" id="PS51186">
    <property type="entry name" value="GNAT"/>
    <property type="match status" value="1"/>
</dbReference>
<dbReference type="InterPro" id="IPR016181">
    <property type="entry name" value="Acyl_CoA_acyltransferase"/>
</dbReference>
<dbReference type="Gene3D" id="3.40.630.30">
    <property type="match status" value="1"/>
</dbReference>
<dbReference type="InterPro" id="IPR051016">
    <property type="entry name" value="Diverse_Substrate_AcTransf"/>
</dbReference>
<dbReference type="eggNOG" id="COG1670">
    <property type="taxonomic scope" value="Bacteria"/>
</dbReference>
<sequence length="141" mass="16638">MKVSFSIIPKEKIEVIIPLVQQLTNQKHSDEILLERFTEMTNQNYECVGVYSDDVLIGCCGLWFMTRHYAGRSCEPDHVFIESSYRNNGIGKQLFNWVYQYAKEKGCTSCELNTYVQNYPSHKFYYNEGFEILGYHFFKKL</sequence>
<protein>
    <submittedName>
        <fullName evidence="4">N-acetyltransferase GCN5</fullName>
    </submittedName>
</protein>